<evidence type="ECO:0000313" key="1">
    <source>
        <dbReference type="EMBL" id="SAL74866.1"/>
    </source>
</evidence>
<dbReference type="AlphaFoldDB" id="A0A158K141"/>
<dbReference type="Proteomes" id="UP000054770">
    <property type="component" value="Unassembled WGS sequence"/>
</dbReference>
<keyword evidence="2" id="KW-1185">Reference proteome</keyword>
<reference evidence="1" key="1">
    <citation type="submission" date="2016-01" db="EMBL/GenBank/DDBJ databases">
        <authorList>
            <person name="Peeters C."/>
        </authorList>
    </citation>
    <scope>NUCLEOTIDE SEQUENCE [LARGE SCALE GENOMIC DNA]</scope>
    <source>
        <strain evidence="1">LMG 22940</strain>
    </source>
</reference>
<dbReference type="RefSeq" id="WP_087646724.1">
    <property type="nucleotide sequence ID" value="NZ_FCON02000058.1"/>
</dbReference>
<name>A0A158K141_9BURK</name>
<gene>
    <name evidence="1" type="ORF">AWB68_04661</name>
</gene>
<dbReference type="EMBL" id="FCON02000058">
    <property type="protein sequence ID" value="SAL74866.1"/>
    <property type="molecule type" value="Genomic_DNA"/>
</dbReference>
<protein>
    <submittedName>
        <fullName evidence="1">Uncharacterized protein</fullName>
    </submittedName>
</protein>
<accession>A0A158K141</accession>
<dbReference type="OrthoDB" id="8115404at2"/>
<proteinExistence type="predicted"/>
<evidence type="ECO:0000313" key="2">
    <source>
        <dbReference type="Proteomes" id="UP000054770"/>
    </source>
</evidence>
<sequence>MHTVVRKYSGKGANELFDVLEKRAADIDETMGTIKGLVSYTLARSDDGGFSVTVCQDKAGIDESVQRAKDWIARNAGSTGATAPEVTEGPVIVHLKR</sequence>
<comment type="caution">
    <text evidence="1">The sequence shown here is derived from an EMBL/GenBank/DDBJ whole genome shotgun (WGS) entry which is preliminary data.</text>
</comment>
<organism evidence="1 2">
    <name type="scientific">Caballeronia choica</name>
    <dbReference type="NCBI Taxonomy" id="326476"/>
    <lineage>
        <taxon>Bacteria</taxon>
        <taxon>Pseudomonadati</taxon>
        <taxon>Pseudomonadota</taxon>
        <taxon>Betaproteobacteria</taxon>
        <taxon>Burkholderiales</taxon>
        <taxon>Burkholderiaceae</taxon>
        <taxon>Caballeronia</taxon>
    </lineage>
</organism>